<sequence length="56" mass="6519">MLLQFFPSLKSTNTYPLELFSMYHIFLWIVLPLPLPRLSWPPSPDRGHPDGALTEH</sequence>
<organism evidence="1">
    <name type="scientific">Arundo donax</name>
    <name type="common">Giant reed</name>
    <name type="synonym">Donax arundinaceus</name>
    <dbReference type="NCBI Taxonomy" id="35708"/>
    <lineage>
        <taxon>Eukaryota</taxon>
        <taxon>Viridiplantae</taxon>
        <taxon>Streptophyta</taxon>
        <taxon>Embryophyta</taxon>
        <taxon>Tracheophyta</taxon>
        <taxon>Spermatophyta</taxon>
        <taxon>Magnoliopsida</taxon>
        <taxon>Liliopsida</taxon>
        <taxon>Poales</taxon>
        <taxon>Poaceae</taxon>
        <taxon>PACMAD clade</taxon>
        <taxon>Arundinoideae</taxon>
        <taxon>Arundineae</taxon>
        <taxon>Arundo</taxon>
    </lineage>
</organism>
<name>A0A0A8ZAJ0_ARUDO</name>
<protein>
    <submittedName>
        <fullName evidence="1">Uncharacterized protein</fullName>
    </submittedName>
</protein>
<reference evidence="1" key="1">
    <citation type="submission" date="2014-09" db="EMBL/GenBank/DDBJ databases">
        <authorList>
            <person name="Magalhaes I.L.F."/>
            <person name="Oliveira U."/>
            <person name="Santos F.R."/>
            <person name="Vidigal T.H.D.A."/>
            <person name="Brescovit A.D."/>
            <person name="Santos A.J."/>
        </authorList>
    </citation>
    <scope>NUCLEOTIDE SEQUENCE</scope>
    <source>
        <tissue evidence="1">Shoot tissue taken approximately 20 cm above the soil surface</tissue>
    </source>
</reference>
<proteinExistence type="predicted"/>
<accession>A0A0A8ZAJ0</accession>
<dbReference type="EMBL" id="GBRH01261466">
    <property type="protein sequence ID" value="JAD36429.1"/>
    <property type="molecule type" value="Transcribed_RNA"/>
</dbReference>
<dbReference type="AlphaFoldDB" id="A0A0A8ZAJ0"/>
<reference evidence="1" key="2">
    <citation type="journal article" date="2015" name="Data Brief">
        <title>Shoot transcriptome of the giant reed, Arundo donax.</title>
        <authorList>
            <person name="Barrero R.A."/>
            <person name="Guerrero F.D."/>
            <person name="Moolhuijzen P."/>
            <person name="Goolsby J.A."/>
            <person name="Tidwell J."/>
            <person name="Bellgard S.E."/>
            <person name="Bellgard M.I."/>
        </authorList>
    </citation>
    <scope>NUCLEOTIDE SEQUENCE</scope>
    <source>
        <tissue evidence="1">Shoot tissue taken approximately 20 cm above the soil surface</tissue>
    </source>
</reference>
<evidence type="ECO:0000313" key="1">
    <source>
        <dbReference type="EMBL" id="JAD36429.1"/>
    </source>
</evidence>